<organism evidence="2 3">
    <name type="scientific">Oikeobacillus pervagus</name>
    <dbReference type="NCBI Taxonomy" id="1325931"/>
    <lineage>
        <taxon>Bacteria</taxon>
        <taxon>Bacillati</taxon>
        <taxon>Bacillota</taxon>
        <taxon>Bacilli</taxon>
        <taxon>Bacillales</taxon>
        <taxon>Bacillaceae</taxon>
        <taxon>Oikeobacillus</taxon>
    </lineage>
</organism>
<keyword evidence="1" id="KW-0812">Transmembrane</keyword>
<dbReference type="Proteomes" id="UP001237207">
    <property type="component" value="Unassembled WGS sequence"/>
</dbReference>
<protein>
    <submittedName>
        <fullName evidence="2">Uncharacterized protein YpmS</fullName>
    </submittedName>
</protein>
<keyword evidence="1" id="KW-1133">Transmembrane helix</keyword>
<proteinExistence type="predicted"/>
<dbReference type="RefSeq" id="WP_307256416.1">
    <property type="nucleotide sequence ID" value="NZ_JAUSUC010000006.1"/>
</dbReference>
<dbReference type="Pfam" id="PF09911">
    <property type="entry name" value="DUF2140"/>
    <property type="match status" value="1"/>
</dbReference>
<evidence type="ECO:0000256" key="1">
    <source>
        <dbReference type="SAM" id="Phobius"/>
    </source>
</evidence>
<evidence type="ECO:0000313" key="2">
    <source>
        <dbReference type="EMBL" id="MDQ0214429.1"/>
    </source>
</evidence>
<evidence type="ECO:0000313" key="3">
    <source>
        <dbReference type="Proteomes" id="UP001237207"/>
    </source>
</evidence>
<keyword evidence="3" id="KW-1185">Reference proteome</keyword>
<dbReference type="EMBL" id="JAUSUC010000006">
    <property type="protein sequence ID" value="MDQ0214429.1"/>
    <property type="molecule type" value="Genomic_DNA"/>
</dbReference>
<accession>A0AAJ1SXF5</accession>
<reference evidence="2" key="1">
    <citation type="submission" date="2023-07" db="EMBL/GenBank/DDBJ databases">
        <title>Genomic Encyclopedia of Type Strains, Phase IV (KMG-IV): sequencing the most valuable type-strain genomes for metagenomic binning, comparative biology and taxonomic classification.</title>
        <authorList>
            <person name="Goeker M."/>
        </authorList>
    </citation>
    <scope>NUCLEOTIDE SEQUENCE</scope>
    <source>
        <strain evidence="2">DSM 23947</strain>
    </source>
</reference>
<gene>
    <name evidence="2" type="ORF">J2S13_000825</name>
</gene>
<name>A0AAJ1SXF5_9BACI</name>
<comment type="caution">
    <text evidence="2">The sequence shown here is derived from an EMBL/GenBank/DDBJ whole genome shotgun (WGS) entry which is preliminary data.</text>
</comment>
<dbReference type="AlphaFoldDB" id="A0AAJ1SXF5"/>
<keyword evidence="1" id="KW-0472">Membrane</keyword>
<feature type="transmembrane region" description="Helical" evidence="1">
    <location>
        <begin position="9"/>
        <end position="29"/>
    </location>
</feature>
<dbReference type="InterPro" id="IPR018672">
    <property type="entry name" value="DUF2140"/>
</dbReference>
<sequence>MKTKWKRSFFLLLGMNLFILAMIIILIFLPTKNDPLPVDVANQGDDPVQFHVNTNREDLNKIINAYIKKENQKSPIDYQVILKDNVELHGDVKVFSEDVDFKLTFEPKALNNGDLVLKQKGISLGQLKLPVSYILKFARDSYNPPDWIRIMPNDKMIYVSLKKMELKSDMKIRADHFNLKEDDIRFTLLIPTEK</sequence>